<dbReference type="VEuPathDB" id="GiardiaDB:SS50377_23566"/>
<evidence type="ECO:0000313" key="3">
    <source>
        <dbReference type="Proteomes" id="UP000018208"/>
    </source>
</evidence>
<accession>V6LWC3</accession>
<reference evidence="2" key="2">
    <citation type="submission" date="2020-12" db="EMBL/GenBank/DDBJ databases">
        <title>New Spironucleus salmonicida genome in near-complete chromosomes.</title>
        <authorList>
            <person name="Xu F."/>
            <person name="Kurt Z."/>
            <person name="Jimenez-Gonzalez A."/>
            <person name="Astvaldsson A."/>
            <person name="Andersson J.O."/>
            <person name="Svard S.G."/>
        </authorList>
    </citation>
    <scope>NUCLEOTIDE SEQUENCE</scope>
    <source>
        <strain evidence="2">ATCC 50377</strain>
    </source>
</reference>
<evidence type="ECO:0000313" key="1">
    <source>
        <dbReference type="EMBL" id="EST48548.1"/>
    </source>
</evidence>
<gene>
    <name evidence="1" type="ORF">SS50377_11159</name>
    <name evidence="2" type="ORF">SS50377_23566</name>
</gene>
<dbReference type="EMBL" id="AUWU02000004">
    <property type="protein sequence ID" value="KAH0573631.1"/>
    <property type="molecule type" value="Genomic_DNA"/>
</dbReference>
<dbReference type="Proteomes" id="UP000018208">
    <property type="component" value="Unassembled WGS sequence"/>
</dbReference>
<protein>
    <submittedName>
        <fullName evidence="1">Uncharacterized protein</fullName>
    </submittedName>
</protein>
<proteinExistence type="predicted"/>
<dbReference type="AlphaFoldDB" id="V6LWC3"/>
<sequence>MHGINSFDLRHPVQSGFSLNNGKVYTTEETPENRAFLPERQYWATSHINLNTMSTYNEFHNGKPFRTAGKFAHTREAGTFRVKNDQLQQLSGAEFNRFTRTGFAIDDSKPQMIQAFDNGGRKNCKSNQATVPYKRDQDRYMTTNQVFTQYVKAGPQQWKTYPKIVLE</sequence>
<evidence type="ECO:0000313" key="2">
    <source>
        <dbReference type="EMBL" id="KAH0573631.1"/>
    </source>
</evidence>
<dbReference type="EMBL" id="KI545981">
    <property type="protein sequence ID" value="EST48548.1"/>
    <property type="molecule type" value="Genomic_DNA"/>
</dbReference>
<keyword evidence="3" id="KW-1185">Reference proteome</keyword>
<name>V6LWC3_9EUKA</name>
<reference evidence="1 2" key="1">
    <citation type="journal article" date="2014" name="PLoS Genet.">
        <title>The Genome of Spironucleus salmonicida Highlights a Fish Pathogen Adapted to Fluctuating Environments.</title>
        <authorList>
            <person name="Xu F."/>
            <person name="Jerlstrom-Hultqvist J."/>
            <person name="Einarsson E."/>
            <person name="Astvaldsson A."/>
            <person name="Svard S.G."/>
            <person name="Andersson J.O."/>
        </authorList>
    </citation>
    <scope>NUCLEOTIDE SEQUENCE</scope>
    <source>
        <strain evidence="2">ATCC 50377</strain>
    </source>
</reference>
<organism evidence="1">
    <name type="scientific">Spironucleus salmonicida</name>
    <dbReference type="NCBI Taxonomy" id="348837"/>
    <lineage>
        <taxon>Eukaryota</taxon>
        <taxon>Metamonada</taxon>
        <taxon>Diplomonadida</taxon>
        <taxon>Hexamitidae</taxon>
        <taxon>Hexamitinae</taxon>
        <taxon>Spironucleus</taxon>
    </lineage>
</organism>